<dbReference type="AlphaFoldDB" id="A0A654TEC1"/>
<evidence type="ECO:0000313" key="2">
    <source>
        <dbReference type="EMBL" id="CFE46047.1"/>
    </source>
</evidence>
<feature type="region of interest" description="Disordered" evidence="1">
    <location>
        <begin position="1"/>
        <end position="213"/>
    </location>
</feature>
<organism evidence="2 3">
    <name type="scientific">Mycobacterium tuberculosis</name>
    <dbReference type="NCBI Taxonomy" id="1773"/>
    <lineage>
        <taxon>Bacteria</taxon>
        <taxon>Bacillati</taxon>
        <taxon>Actinomycetota</taxon>
        <taxon>Actinomycetes</taxon>
        <taxon>Mycobacteriales</taxon>
        <taxon>Mycobacteriaceae</taxon>
        <taxon>Mycobacterium</taxon>
        <taxon>Mycobacterium tuberculosis complex</taxon>
    </lineage>
</organism>
<proteinExistence type="predicted"/>
<feature type="compositionally biased region" description="Polar residues" evidence="1">
    <location>
        <begin position="148"/>
        <end position="158"/>
    </location>
</feature>
<sequence>MVREPPPTSRAAQGVQEPWPSIRRIGDRFPHRGPAGSTPCPPGTRECPDGTGQGPDHRGHRNGQDHRSGCRPRHTAPLGTHRAGMPAARRRTAGDRARHRRRPVAHRYRIAPAHRARGRFTADGGGGRGSPRAPPGTTSPDDGARTGPATNLARSTSGCRAPARLHRGTAVPHSCGFRQGTGSRASGQGGPHRAAAPPRRTHSGHPAHDVANPRARGQRCSCCTWDFGNGCPRIGRSCARQRTDRVVTHRGVSAVSP</sequence>
<dbReference type="Proteomes" id="UP000048289">
    <property type="component" value="Unassembled WGS sequence"/>
</dbReference>
<reference evidence="2 3" key="1">
    <citation type="submission" date="2015-03" db="EMBL/GenBank/DDBJ databases">
        <authorList>
            <consortium name="Pathogen Informatics"/>
        </authorList>
    </citation>
    <scope>NUCLEOTIDE SEQUENCE [LARGE SCALE GENOMIC DNA]</scope>
    <source>
        <strain evidence="2 3">G09901357</strain>
    </source>
</reference>
<name>A0A654TEC1_MYCTX</name>
<accession>A0A654TEC1</accession>
<evidence type="ECO:0000256" key="1">
    <source>
        <dbReference type="SAM" id="MobiDB-lite"/>
    </source>
</evidence>
<protein>
    <submittedName>
        <fullName evidence="2">Uncharacterized protein</fullName>
    </submittedName>
</protein>
<dbReference type="EMBL" id="CFOE01000811">
    <property type="protein sequence ID" value="CFE46047.1"/>
    <property type="molecule type" value="Genomic_DNA"/>
</dbReference>
<evidence type="ECO:0000313" key="3">
    <source>
        <dbReference type="Proteomes" id="UP000048289"/>
    </source>
</evidence>
<feature type="compositionally biased region" description="Basic residues" evidence="1">
    <location>
        <begin position="97"/>
        <end position="118"/>
    </location>
</feature>
<gene>
    <name evidence="2" type="ORF">ERS007681_03968</name>
</gene>